<gene>
    <name evidence="11" type="primary">LOC100842422</name>
    <name evidence="10" type="ORF">BRADI_1g29870v3</name>
</gene>
<dbReference type="InterPro" id="IPR045210">
    <property type="entry name" value="RING-Ubox_PUB"/>
</dbReference>
<dbReference type="FunFam" id="1.25.10.10:FF:000082">
    <property type="entry name" value="RING-type E3 ubiquitin transferase"/>
    <property type="match status" value="1"/>
</dbReference>
<dbReference type="ExpressionAtlas" id="A0A0Q3H0Z1">
    <property type="expression patterns" value="baseline"/>
</dbReference>
<accession>A0A0Q3H0Z1</accession>
<protein>
    <recommendedName>
        <fullName evidence="3">RING-type E3 ubiquitin transferase</fullName>
        <ecNumber evidence="3">2.3.2.27</ecNumber>
    </recommendedName>
</protein>
<dbReference type="UniPathway" id="UPA00143"/>
<dbReference type="Pfam" id="PF25368">
    <property type="entry name" value="PUB10_N"/>
    <property type="match status" value="1"/>
</dbReference>
<keyword evidence="12" id="KW-1185">Reference proteome</keyword>
<dbReference type="GeneID" id="100842422"/>
<dbReference type="KEGG" id="bdi:100842422"/>
<keyword evidence="6" id="KW-0833">Ubl conjugation pathway</keyword>
<evidence type="ECO:0000256" key="1">
    <source>
        <dbReference type="ARBA" id="ARBA00000900"/>
    </source>
</evidence>
<dbReference type="OrthoDB" id="7537227at2759"/>
<evidence type="ECO:0000256" key="7">
    <source>
        <dbReference type="PROSITE-ProRule" id="PRU00259"/>
    </source>
</evidence>
<dbReference type="InterPro" id="IPR011989">
    <property type="entry name" value="ARM-like"/>
</dbReference>
<dbReference type="GO" id="GO:0016567">
    <property type="term" value="P:protein ubiquitination"/>
    <property type="evidence" value="ECO:0007669"/>
    <property type="project" value="UniProtKB-UniPathway"/>
</dbReference>
<evidence type="ECO:0000313" key="10">
    <source>
        <dbReference type="EMBL" id="KQK16672.1"/>
    </source>
</evidence>
<reference evidence="10 11" key="1">
    <citation type="journal article" date="2010" name="Nature">
        <title>Genome sequencing and analysis of the model grass Brachypodium distachyon.</title>
        <authorList>
            <consortium name="International Brachypodium Initiative"/>
        </authorList>
    </citation>
    <scope>NUCLEOTIDE SEQUENCE [LARGE SCALE GENOMIC DNA]</scope>
    <source>
        <strain evidence="10 11">Bd21</strain>
    </source>
</reference>
<dbReference type="GO" id="GO:0005737">
    <property type="term" value="C:cytoplasm"/>
    <property type="evidence" value="ECO:0000318"/>
    <property type="project" value="GO_Central"/>
</dbReference>
<dbReference type="STRING" id="15368.A0A0Q3H0Z1"/>
<evidence type="ECO:0000256" key="6">
    <source>
        <dbReference type="ARBA" id="ARBA00022786"/>
    </source>
</evidence>
<evidence type="ECO:0000256" key="2">
    <source>
        <dbReference type="ARBA" id="ARBA00004906"/>
    </source>
</evidence>
<dbReference type="Pfam" id="PF25598">
    <property type="entry name" value="ARM_PUB"/>
    <property type="match status" value="1"/>
</dbReference>
<reference evidence="10" key="2">
    <citation type="submission" date="2017-06" db="EMBL/GenBank/DDBJ databases">
        <title>WGS assembly of Brachypodium distachyon.</title>
        <authorList>
            <consortium name="The International Brachypodium Initiative"/>
            <person name="Lucas S."/>
            <person name="Harmon-Smith M."/>
            <person name="Lail K."/>
            <person name="Tice H."/>
            <person name="Grimwood J."/>
            <person name="Bruce D."/>
            <person name="Barry K."/>
            <person name="Shu S."/>
            <person name="Lindquist E."/>
            <person name="Wang M."/>
            <person name="Pitluck S."/>
            <person name="Vogel J.P."/>
            <person name="Garvin D.F."/>
            <person name="Mockler T.C."/>
            <person name="Schmutz J."/>
            <person name="Rokhsar D."/>
            <person name="Bevan M.W."/>
        </authorList>
    </citation>
    <scope>NUCLEOTIDE SEQUENCE</scope>
    <source>
        <strain evidence="10">Bd21</strain>
    </source>
</reference>
<name>A0A0Q3H0Z1_BRADI</name>
<dbReference type="EnsemblPlants" id="KQK16672">
    <property type="protein sequence ID" value="KQK16672"/>
    <property type="gene ID" value="BRADI_1g29870v3"/>
</dbReference>
<dbReference type="GO" id="GO:0005634">
    <property type="term" value="C:nucleus"/>
    <property type="evidence" value="ECO:0000318"/>
    <property type="project" value="GO_Central"/>
</dbReference>
<dbReference type="SUPFAM" id="SSF48371">
    <property type="entry name" value="ARM repeat"/>
    <property type="match status" value="1"/>
</dbReference>
<evidence type="ECO:0000313" key="12">
    <source>
        <dbReference type="Proteomes" id="UP000008810"/>
    </source>
</evidence>
<dbReference type="InterPro" id="IPR003613">
    <property type="entry name" value="Ubox_domain"/>
</dbReference>
<evidence type="ECO:0000256" key="5">
    <source>
        <dbReference type="ARBA" id="ARBA00022737"/>
    </source>
</evidence>
<dbReference type="CDD" id="cd16664">
    <property type="entry name" value="RING-Ubox_PUB"/>
    <property type="match status" value="1"/>
</dbReference>
<evidence type="ECO:0000313" key="11">
    <source>
        <dbReference type="EnsemblPlants" id="KQK16672"/>
    </source>
</evidence>
<dbReference type="SUPFAM" id="SSF57850">
    <property type="entry name" value="RING/U-box"/>
    <property type="match status" value="1"/>
</dbReference>
<dbReference type="Pfam" id="PF04564">
    <property type="entry name" value="U-box"/>
    <property type="match status" value="1"/>
</dbReference>
<dbReference type="SMART" id="SM00504">
    <property type="entry name" value="Ubox"/>
    <property type="match status" value="1"/>
</dbReference>
<dbReference type="EMBL" id="CM000880">
    <property type="protein sequence ID" value="KQK16672.1"/>
    <property type="molecule type" value="Genomic_DNA"/>
</dbReference>
<keyword evidence="5" id="KW-0677">Repeat</keyword>
<dbReference type="Gene3D" id="1.25.10.10">
    <property type="entry name" value="Leucine-rich Repeat Variant"/>
    <property type="match status" value="1"/>
</dbReference>
<dbReference type="PROSITE" id="PS50176">
    <property type="entry name" value="ARM_REPEAT"/>
    <property type="match status" value="2"/>
</dbReference>
<dbReference type="PANTHER" id="PTHR23315">
    <property type="entry name" value="U BOX DOMAIN-CONTAINING"/>
    <property type="match status" value="1"/>
</dbReference>
<dbReference type="InterPro" id="IPR016024">
    <property type="entry name" value="ARM-type_fold"/>
</dbReference>
<comment type="pathway">
    <text evidence="2">Protein modification; protein ubiquitination.</text>
</comment>
<keyword evidence="4" id="KW-0808">Transferase</keyword>
<dbReference type="InterPro" id="IPR013083">
    <property type="entry name" value="Znf_RING/FYVE/PHD"/>
</dbReference>
<evidence type="ECO:0000256" key="8">
    <source>
        <dbReference type="SAM" id="MobiDB-lite"/>
    </source>
</evidence>
<dbReference type="PANTHER" id="PTHR23315:SF49">
    <property type="entry name" value="RING-TYPE E3 UBIQUITIN TRANSFERASE"/>
    <property type="match status" value="1"/>
</dbReference>
<feature type="repeat" description="ARM" evidence="7">
    <location>
        <begin position="410"/>
        <end position="452"/>
    </location>
</feature>
<dbReference type="Proteomes" id="UP000008810">
    <property type="component" value="Chromosome 1"/>
</dbReference>
<sequence length="648" mass="71643">MLTSLFGARAADPAEPSDQAPEPEPSGRQLSDGDLLDELAATVGSACAFQEFRRSHRKECFNLLRWLQLVLPLIQELRDAAPPLTDDAYRRLALLSRAFHAARRLLRCCHDGSKIFLSLESEAVQGRFRAVYEKINLALDGMPYSELGISDEVKEQVELINAQLKRSKKRADTQDMELAMDFMVLLQNKEDRSADRAILERLAKKLELQGLADLRAETMAIKKLINERNGQQAESTKQIIELLNRLKEVAGIDEKNILGEVSIPKYLEKCPSLMIPNDFLCPISLEIMTDPVIIASGRTYERRSIQKWLDAGQRTCPKTQQPLAHLSLAPNFALKNLIMQWCDNNKVEMQMGEPAEEPAPEQEESKEVLIPSLVKDLSSVHLEVQREAVKEIRTLSKESPENRALITDNGGIPALMGLLQYPDKKIQDNTVTSLLNLSIDEANKVLIAKGGAIPLIIEVLKNGSVEGQENSAAALFSLSMVEENKVAIGSMGGMPPLVDLLQNGTVRGKKDAATAIFNLMLNHQNKFRAIEAGIVPALLKILDNEKLGMVDEALSIFLLLGSHSLCRGEIGKENFIETLVQIVKNGTPKNKECALSVLLELGSHNNALMVHALGFGLQEHLSEIARNGTSRAQRKANSLIQLALKCQS</sequence>
<feature type="repeat" description="ARM" evidence="7">
    <location>
        <begin position="492"/>
        <end position="534"/>
    </location>
</feature>
<dbReference type="InterPro" id="IPR057623">
    <property type="entry name" value="PUB12-19-like_N"/>
</dbReference>
<evidence type="ECO:0000256" key="4">
    <source>
        <dbReference type="ARBA" id="ARBA00022679"/>
    </source>
</evidence>
<dbReference type="InterPro" id="IPR000225">
    <property type="entry name" value="Armadillo"/>
</dbReference>
<dbReference type="Gramene" id="KQK16672">
    <property type="protein sequence ID" value="KQK16672"/>
    <property type="gene ID" value="BRADI_1g29870v3"/>
</dbReference>
<dbReference type="FunFam" id="3.30.40.10:FF:000335">
    <property type="entry name" value="RING-type E3 ubiquitin transferase"/>
    <property type="match status" value="1"/>
</dbReference>
<dbReference type="GO" id="GO:0061630">
    <property type="term" value="F:ubiquitin protein ligase activity"/>
    <property type="evidence" value="ECO:0007669"/>
    <property type="project" value="UniProtKB-EC"/>
</dbReference>
<dbReference type="RefSeq" id="XP_003563252.1">
    <property type="nucleotide sequence ID" value="XM_003563204.4"/>
</dbReference>
<comment type="catalytic activity">
    <reaction evidence="1">
        <text>S-ubiquitinyl-[E2 ubiquitin-conjugating enzyme]-L-cysteine + [acceptor protein]-L-lysine = [E2 ubiquitin-conjugating enzyme]-L-cysteine + N(6)-ubiquitinyl-[acceptor protein]-L-lysine.</text>
        <dbReference type="EC" id="2.3.2.27"/>
    </reaction>
</comment>
<dbReference type="InterPro" id="IPR058678">
    <property type="entry name" value="ARM_PUB"/>
</dbReference>
<dbReference type="AlphaFoldDB" id="A0A0Q3H0Z1"/>
<evidence type="ECO:0000256" key="3">
    <source>
        <dbReference type="ARBA" id="ARBA00012483"/>
    </source>
</evidence>
<feature type="region of interest" description="Disordered" evidence="8">
    <location>
        <begin position="1"/>
        <end position="31"/>
    </location>
</feature>
<proteinExistence type="predicted"/>
<dbReference type="PROSITE" id="PS51698">
    <property type="entry name" value="U_BOX"/>
    <property type="match status" value="1"/>
</dbReference>
<dbReference type="EC" id="2.3.2.27" evidence="3"/>
<dbReference type="SMART" id="SM00185">
    <property type="entry name" value="ARM"/>
    <property type="match status" value="6"/>
</dbReference>
<evidence type="ECO:0000259" key="9">
    <source>
        <dbReference type="PROSITE" id="PS51698"/>
    </source>
</evidence>
<feature type="domain" description="U-box" evidence="9">
    <location>
        <begin position="274"/>
        <end position="348"/>
    </location>
</feature>
<dbReference type="Gene3D" id="3.30.40.10">
    <property type="entry name" value="Zinc/RING finger domain, C3HC4 (zinc finger)"/>
    <property type="match status" value="1"/>
</dbReference>
<reference evidence="11" key="3">
    <citation type="submission" date="2018-08" db="UniProtKB">
        <authorList>
            <consortium name="EnsemblPlants"/>
        </authorList>
    </citation>
    <scope>IDENTIFICATION</scope>
    <source>
        <strain evidence="11">cv. Bd21</strain>
    </source>
</reference>
<organism evidence="10">
    <name type="scientific">Brachypodium distachyon</name>
    <name type="common">Purple false brome</name>
    <name type="synonym">Trachynia distachya</name>
    <dbReference type="NCBI Taxonomy" id="15368"/>
    <lineage>
        <taxon>Eukaryota</taxon>
        <taxon>Viridiplantae</taxon>
        <taxon>Streptophyta</taxon>
        <taxon>Embryophyta</taxon>
        <taxon>Tracheophyta</taxon>
        <taxon>Spermatophyta</taxon>
        <taxon>Magnoliopsida</taxon>
        <taxon>Liliopsida</taxon>
        <taxon>Poales</taxon>
        <taxon>Poaceae</taxon>
        <taxon>BOP clade</taxon>
        <taxon>Pooideae</taxon>
        <taxon>Stipodae</taxon>
        <taxon>Brachypodieae</taxon>
        <taxon>Brachypodium</taxon>
    </lineage>
</organism>